<organism evidence="1 2">
    <name type="scientific">Pistacia integerrima</name>
    <dbReference type="NCBI Taxonomy" id="434235"/>
    <lineage>
        <taxon>Eukaryota</taxon>
        <taxon>Viridiplantae</taxon>
        <taxon>Streptophyta</taxon>
        <taxon>Embryophyta</taxon>
        <taxon>Tracheophyta</taxon>
        <taxon>Spermatophyta</taxon>
        <taxon>Magnoliopsida</taxon>
        <taxon>eudicotyledons</taxon>
        <taxon>Gunneridae</taxon>
        <taxon>Pentapetalae</taxon>
        <taxon>rosids</taxon>
        <taxon>malvids</taxon>
        <taxon>Sapindales</taxon>
        <taxon>Anacardiaceae</taxon>
        <taxon>Pistacia</taxon>
    </lineage>
</organism>
<sequence length="18" mass="2074">MAKQRLFPILAQSISTRN</sequence>
<protein>
    <submittedName>
        <fullName evidence="1">Uncharacterized protein</fullName>
    </submittedName>
</protein>
<proteinExistence type="predicted"/>
<name>A0ACC0ZKE8_9ROSI</name>
<reference evidence="2" key="1">
    <citation type="journal article" date="2023" name="G3 (Bethesda)">
        <title>Genome assembly and association tests identify interacting loci associated with vigor, precocity, and sex in interspecific pistachio rootstocks.</title>
        <authorList>
            <person name="Palmer W."/>
            <person name="Jacygrad E."/>
            <person name="Sagayaradj S."/>
            <person name="Cavanaugh K."/>
            <person name="Han R."/>
            <person name="Bertier L."/>
            <person name="Beede B."/>
            <person name="Kafkas S."/>
            <person name="Golino D."/>
            <person name="Preece J."/>
            <person name="Michelmore R."/>
        </authorList>
    </citation>
    <scope>NUCLEOTIDE SEQUENCE [LARGE SCALE GENOMIC DNA]</scope>
</reference>
<accession>A0ACC0ZKE8</accession>
<gene>
    <name evidence="1" type="ORF">Pint_02223</name>
</gene>
<evidence type="ECO:0000313" key="1">
    <source>
        <dbReference type="EMBL" id="KAJ0052649.1"/>
    </source>
</evidence>
<dbReference type="EMBL" id="CM047736">
    <property type="protein sequence ID" value="KAJ0052649.1"/>
    <property type="molecule type" value="Genomic_DNA"/>
</dbReference>
<dbReference type="Proteomes" id="UP001163603">
    <property type="component" value="Chromosome 1"/>
</dbReference>
<comment type="caution">
    <text evidence="1">The sequence shown here is derived from an EMBL/GenBank/DDBJ whole genome shotgun (WGS) entry which is preliminary data.</text>
</comment>
<keyword evidence="2" id="KW-1185">Reference proteome</keyword>
<evidence type="ECO:0000313" key="2">
    <source>
        <dbReference type="Proteomes" id="UP001163603"/>
    </source>
</evidence>